<accession>A0A6J8EL45</accession>
<name>A0A6J8EL45_MYTCO</name>
<dbReference type="EMBL" id="CACVKT020009161">
    <property type="protein sequence ID" value="CAC5420626.1"/>
    <property type="molecule type" value="Genomic_DNA"/>
</dbReference>
<gene>
    <name evidence="1" type="ORF">MCOR_52839</name>
</gene>
<dbReference type="AlphaFoldDB" id="A0A6J8EL45"/>
<keyword evidence="2" id="KW-1185">Reference proteome</keyword>
<proteinExistence type="predicted"/>
<sequence length="511" mass="61038">MCDVNMSVPLYNYLCSKLGHENDVRSRRLCYTISEYLYPYNTIIPSGSKAEGLDMIESDEDIMFLLKYVYVYEHSTNTMLIDSFMISTEDTAPGYVRLISYGYTTPLLREWCIQQDRNRLLLSNKLFKEYWLFNSPFDAYIHGPCITDPDESVDGAFCIRCTSWIQQAQLWIQRKREWPSPNLIHKIQNFGVFHSRTMLEFFQSNSNQWKCIAIPKIEQMFSQLRIFLFNCHFRTKQHVATLDKLFRLLASYKLKAHKFLYSTLTSMLAKHISWRGTNICKLTNRYFYKRHKNTLPYLLIGVQCDAMSGWLNLATYFYCMKQYRISLYLTVLTLSKCHSNKILSFQCMNADFDRVLCNVEHEAIEYGLMNAYHICKRHLTDDVEFSIFSCIYPFELEMEIRIRTFLYKSPIMYCFFLRFLCLHHLHEHTDVGYALQDLYDLRNYLTRDFDHLDWNIFMGQAHYRLGNFRTALTFFRNVSELEEFLYIFTDVKPLQYKTFATFMINHIQLKL</sequence>
<dbReference type="OrthoDB" id="6054650at2759"/>
<dbReference type="Proteomes" id="UP000507470">
    <property type="component" value="Unassembled WGS sequence"/>
</dbReference>
<reference evidence="1 2" key="1">
    <citation type="submission" date="2020-06" db="EMBL/GenBank/DDBJ databases">
        <authorList>
            <person name="Li R."/>
            <person name="Bekaert M."/>
        </authorList>
    </citation>
    <scope>NUCLEOTIDE SEQUENCE [LARGE SCALE GENOMIC DNA]</scope>
    <source>
        <strain evidence="2">wild</strain>
    </source>
</reference>
<evidence type="ECO:0008006" key="3">
    <source>
        <dbReference type="Google" id="ProtNLM"/>
    </source>
</evidence>
<evidence type="ECO:0000313" key="2">
    <source>
        <dbReference type="Proteomes" id="UP000507470"/>
    </source>
</evidence>
<protein>
    <recommendedName>
        <fullName evidence="3">Mab-21-like HhH/H2TH-like domain-containing protein</fullName>
    </recommendedName>
</protein>
<organism evidence="1 2">
    <name type="scientific">Mytilus coruscus</name>
    <name type="common">Sea mussel</name>
    <dbReference type="NCBI Taxonomy" id="42192"/>
    <lineage>
        <taxon>Eukaryota</taxon>
        <taxon>Metazoa</taxon>
        <taxon>Spiralia</taxon>
        <taxon>Lophotrochozoa</taxon>
        <taxon>Mollusca</taxon>
        <taxon>Bivalvia</taxon>
        <taxon>Autobranchia</taxon>
        <taxon>Pteriomorphia</taxon>
        <taxon>Mytilida</taxon>
        <taxon>Mytiloidea</taxon>
        <taxon>Mytilidae</taxon>
        <taxon>Mytilinae</taxon>
        <taxon>Mytilus</taxon>
    </lineage>
</organism>
<evidence type="ECO:0000313" key="1">
    <source>
        <dbReference type="EMBL" id="CAC5420626.1"/>
    </source>
</evidence>